<proteinExistence type="predicted"/>
<protein>
    <submittedName>
        <fullName evidence="2">Uncharacterized protein</fullName>
    </submittedName>
</protein>
<sequence length="88" mass="10246">MNQMPNDDDINNEQQDSVEESQRSPFLLVISFIAILISAFCFLVLDLKIPAILTFLFVVLINYIQSKRDYQNHIIKSKQKDEDNNARN</sequence>
<keyword evidence="3" id="KW-1185">Reference proteome</keyword>
<accession>A0ABP9NH62</accession>
<organism evidence="2 3">
    <name type="scientific">Orbus sasakiae</name>
    <dbReference type="NCBI Taxonomy" id="1078475"/>
    <lineage>
        <taxon>Bacteria</taxon>
        <taxon>Pseudomonadati</taxon>
        <taxon>Pseudomonadota</taxon>
        <taxon>Gammaproteobacteria</taxon>
        <taxon>Orbales</taxon>
        <taxon>Orbaceae</taxon>
        <taxon>Orbus</taxon>
    </lineage>
</organism>
<keyword evidence="1" id="KW-0472">Membrane</keyword>
<dbReference type="RefSeq" id="WP_345491980.1">
    <property type="nucleotide sequence ID" value="NZ_BAABHY010000005.1"/>
</dbReference>
<feature type="transmembrane region" description="Helical" evidence="1">
    <location>
        <begin position="26"/>
        <end position="45"/>
    </location>
</feature>
<dbReference type="EMBL" id="BAABHY010000005">
    <property type="protein sequence ID" value="GAA5113266.1"/>
    <property type="molecule type" value="Genomic_DNA"/>
</dbReference>
<evidence type="ECO:0000313" key="2">
    <source>
        <dbReference type="EMBL" id="GAA5113266.1"/>
    </source>
</evidence>
<feature type="transmembrane region" description="Helical" evidence="1">
    <location>
        <begin position="51"/>
        <end position="66"/>
    </location>
</feature>
<evidence type="ECO:0000313" key="3">
    <source>
        <dbReference type="Proteomes" id="UP001500171"/>
    </source>
</evidence>
<dbReference type="Proteomes" id="UP001500171">
    <property type="component" value="Unassembled WGS sequence"/>
</dbReference>
<comment type="caution">
    <text evidence="2">The sequence shown here is derived from an EMBL/GenBank/DDBJ whole genome shotgun (WGS) entry which is preliminary data.</text>
</comment>
<keyword evidence="1" id="KW-0812">Transmembrane</keyword>
<gene>
    <name evidence="2" type="ORF">GCM10023211_21170</name>
</gene>
<name>A0ABP9NH62_9GAMM</name>
<keyword evidence="1" id="KW-1133">Transmembrane helix</keyword>
<evidence type="ECO:0000256" key="1">
    <source>
        <dbReference type="SAM" id="Phobius"/>
    </source>
</evidence>
<reference evidence="3" key="1">
    <citation type="journal article" date="2019" name="Int. J. Syst. Evol. Microbiol.">
        <title>The Global Catalogue of Microorganisms (GCM) 10K type strain sequencing project: providing services to taxonomists for standard genome sequencing and annotation.</title>
        <authorList>
            <consortium name="The Broad Institute Genomics Platform"/>
            <consortium name="The Broad Institute Genome Sequencing Center for Infectious Disease"/>
            <person name="Wu L."/>
            <person name="Ma J."/>
        </authorList>
    </citation>
    <scope>NUCLEOTIDE SEQUENCE [LARGE SCALE GENOMIC DNA]</scope>
    <source>
        <strain evidence="3">JCM 18050</strain>
    </source>
</reference>